<sequence length="100" mass="11196">MSTPSKVPERRRLRTSIFSVIIDVGRRSESLSIKAVTTFRKIFLRSFLGQVSHFARILPDSPADSEAQNPELIRRPPDFCSLFGPTPAGPRGRRGEKGML</sequence>
<comment type="caution">
    <text evidence="2">The sequence shown here is derived from an EMBL/GenBank/DDBJ whole genome shotgun (WGS) entry which is preliminary data.</text>
</comment>
<dbReference type="Proteomes" id="UP001054837">
    <property type="component" value="Unassembled WGS sequence"/>
</dbReference>
<feature type="region of interest" description="Disordered" evidence="1">
    <location>
        <begin position="60"/>
        <end position="100"/>
    </location>
</feature>
<accession>A0AAV4S367</accession>
<reference evidence="2 3" key="1">
    <citation type="submission" date="2021-06" db="EMBL/GenBank/DDBJ databases">
        <title>Caerostris darwini draft genome.</title>
        <authorList>
            <person name="Kono N."/>
            <person name="Arakawa K."/>
        </authorList>
    </citation>
    <scope>NUCLEOTIDE SEQUENCE [LARGE SCALE GENOMIC DNA]</scope>
</reference>
<evidence type="ECO:0000256" key="1">
    <source>
        <dbReference type="SAM" id="MobiDB-lite"/>
    </source>
</evidence>
<proteinExistence type="predicted"/>
<evidence type="ECO:0000313" key="3">
    <source>
        <dbReference type="Proteomes" id="UP001054837"/>
    </source>
</evidence>
<organism evidence="2 3">
    <name type="scientific">Caerostris darwini</name>
    <dbReference type="NCBI Taxonomy" id="1538125"/>
    <lineage>
        <taxon>Eukaryota</taxon>
        <taxon>Metazoa</taxon>
        <taxon>Ecdysozoa</taxon>
        <taxon>Arthropoda</taxon>
        <taxon>Chelicerata</taxon>
        <taxon>Arachnida</taxon>
        <taxon>Araneae</taxon>
        <taxon>Araneomorphae</taxon>
        <taxon>Entelegynae</taxon>
        <taxon>Araneoidea</taxon>
        <taxon>Araneidae</taxon>
        <taxon>Caerostris</taxon>
    </lineage>
</organism>
<dbReference type="AlphaFoldDB" id="A0AAV4S367"/>
<gene>
    <name evidence="2" type="ORF">CDAR_214191</name>
</gene>
<protein>
    <submittedName>
        <fullName evidence="2">Uncharacterized protein</fullName>
    </submittedName>
</protein>
<name>A0AAV4S367_9ARAC</name>
<keyword evidence="3" id="KW-1185">Reference proteome</keyword>
<evidence type="ECO:0000313" key="2">
    <source>
        <dbReference type="EMBL" id="GIY28090.1"/>
    </source>
</evidence>
<dbReference type="EMBL" id="BPLQ01007133">
    <property type="protein sequence ID" value="GIY28090.1"/>
    <property type="molecule type" value="Genomic_DNA"/>
</dbReference>